<evidence type="ECO:0000313" key="1">
    <source>
        <dbReference type="EMBL" id="KAF7812466.1"/>
    </source>
</evidence>
<name>A0A834WAZ7_9FABA</name>
<sequence length="116" mass="13150">MGLMIAKKTNFVPKIAIESQENSRSTSHMCCCTSESNRSLCVVFGNPSGFNARMGLVIAWKVCEVMTKNIMNRKFRLNLKGIQEVQVKRVVAQVSQTVRFAMYLGIRVDLMLKWDS</sequence>
<dbReference type="Proteomes" id="UP000634136">
    <property type="component" value="Unassembled WGS sequence"/>
</dbReference>
<dbReference type="AlphaFoldDB" id="A0A834WAZ7"/>
<evidence type="ECO:0000313" key="2">
    <source>
        <dbReference type="Proteomes" id="UP000634136"/>
    </source>
</evidence>
<keyword evidence="2" id="KW-1185">Reference proteome</keyword>
<proteinExistence type="predicted"/>
<dbReference type="EMBL" id="JAAIUW010000010">
    <property type="protein sequence ID" value="KAF7812466.1"/>
    <property type="molecule type" value="Genomic_DNA"/>
</dbReference>
<accession>A0A834WAZ7</accession>
<protein>
    <submittedName>
        <fullName evidence="1">Uncharacterized protein</fullName>
    </submittedName>
</protein>
<comment type="caution">
    <text evidence="1">The sequence shown here is derived from an EMBL/GenBank/DDBJ whole genome shotgun (WGS) entry which is preliminary data.</text>
</comment>
<reference evidence="1" key="1">
    <citation type="submission" date="2020-09" db="EMBL/GenBank/DDBJ databases">
        <title>Genome-Enabled Discovery of Anthraquinone Biosynthesis in Senna tora.</title>
        <authorList>
            <person name="Kang S.-H."/>
            <person name="Pandey R.P."/>
            <person name="Lee C.-M."/>
            <person name="Sim J.-S."/>
            <person name="Jeong J.-T."/>
            <person name="Choi B.-S."/>
            <person name="Jung M."/>
            <person name="Ginzburg D."/>
            <person name="Zhao K."/>
            <person name="Won S.Y."/>
            <person name="Oh T.-J."/>
            <person name="Yu Y."/>
            <person name="Kim N.-H."/>
            <person name="Lee O.R."/>
            <person name="Lee T.-H."/>
            <person name="Bashyal P."/>
            <person name="Kim T.-S."/>
            <person name="Lee W.-H."/>
            <person name="Kawkins C."/>
            <person name="Kim C.-K."/>
            <person name="Kim J.S."/>
            <person name="Ahn B.O."/>
            <person name="Rhee S.Y."/>
            <person name="Sohng J.K."/>
        </authorList>
    </citation>
    <scope>NUCLEOTIDE SEQUENCE</scope>
    <source>
        <tissue evidence="1">Leaf</tissue>
    </source>
</reference>
<organism evidence="1 2">
    <name type="scientific">Senna tora</name>
    <dbReference type="NCBI Taxonomy" id="362788"/>
    <lineage>
        <taxon>Eukaryota</taxon>
        <taxon>Viridiplantae</taxon>
        <taxon>Streptophyta</taxon>
        <taxon>Embryophyta</taxon>
        <taxon>Tracheophyta</taxon>
        <taxon>Spermatophyta</taxon>
        <taxon>Magnoliopsida</taxon>
        <taxon>eudicotyledons</taxon>
        <taxon>Gunneridae</taxon>
        <taxon>Pentapetalae</taxon>
        <taxon>rosids</taxon>
        <taxon>fabids</taxon>
        <taxon>Fabales</taxon>
        <taxon>Fabaceae</taxon>
        <taxon>Caesalpinioideae</taxon>
        <taxon>Cassia clade</taxon>
        <taxon>Senna</taxon>
    </lineage>
</organism>
<gene>
    <name evidence="1" type="ORF">G2W53_033442</name>
</gene>